<comment type="caution">
    <text evidence="7">The sequence shown here is derived from an EMBL/GenBank/DDBJ whole genome shotgun (WGS) entry which is preliminary data.</text>
</comment>
<dbReference type="AlphaFoldDB" id="A0A0F8YZV1"/>
<name>A0A0F8YZV1_9ZZZZ</name>
<gene>
    <name evidence="7" type="ORF">LCGC14_2758090</name>
</gene>
<evidence type="ECO:0000256" key="4">
    <source>
        <dbReference type="ARBA" id="ARBA00022837"/>
    </source>
</evidence>
<sequence length="359" mass="40557">MRILTKRKKFLIILSLIFGFSIFFSIKSHYYQENSSEYLESDIKQKLKKAGYWELSPFIIDDNGGGDYNWSEASNQPWCKGSGTWSNPYIIENISINGLYSGIPLEIRDSRVFFIIKNSTFYQSGNFDMGIELDNVTNGLLVNNNLTNNYVGIFLYYSDNITISYNKLEENGMGISIAQSNNNSIYNNRVNLSLYYGIDLDGYNNNNTIWNNTIENSAYGIHLRIDSNNNKILENLLNSNIFGIYLDRANNNSVLDNILSKNDYGIRLGYSNYNIISNNTLISNVIPILEENCLGNIISMNIIDTDGDGLSDDDETNIYFTDSNNPDTDSDGMPDGWEVSNSLNPLIDDSSGDLDSDNL</sequence>
<feature type="domain" description="Right handed beta helix" evidence="6">
    <location>
        <begin position="89"/>
        <end position="236"/>
    </location>
</feature>
<feature type="compositionally biased region" description="Acidic residues" evidence="5">
    <location>
        <begin position="350"/>
        <end position="359"/>
    </location>
</feature>
<dbReference type="InterPro" id="IPR011050">
    <property type="entry name" value="Pectin_lyase_fold/virulence"/>
</dbReference>
<dbReference type="InterPro" id="IPR039448">
    <property type="entry name" value="Beta_helix"/>
</dbReference>
<dbReference type="EMBL" id="LAZR01050623">
    <property type="protein sequence ID" value="KKK86953.1"/>
    <property type="molecule type" value="Genomic_DNA"/>
</dbReference>
<dbReference type="Pfam" id="PF13229">
    <property type="entry name" value="Beta_helix"/>
    <property type="match status" value="1"/>
</dbReference>
<keyword evidence="2" id="KW-0964">Secreted</keyword>
<dbReference type="InterPro" id="IPR006626">
    <property type="entry name" value="PbH1"/>
</dbReference>
<accession>A0A0F8YZV1</accession>
<dbReference type="InterPro" id="IPR012334">
    <property type="entry name" value="Pectin_lyas_fold"/>
</dbReference>
<dbReference type="PANTHER" id="PTHR37467">
    <property type="entry name" value="EXPORTED CALCIUM-BINDING GLYCOPROTEIN-RELATED"/>
    <property type="match status" value="1"/>
</dbReference>
<protein>
    <recommendedName>
        <fullName evidence="6">Right handed beta helix domain-containing protein</fullName>
    </recommendedName>
</protein>
<keyword evidence="3" id="KW-0732">Signal</keyword>
<evidence type="ECO:0000256" key="3">
    <source>
        <dbReference type="ARBA" id="ARBA00022729"/>
    </source>
</evidence>
<dbReference type="InterPro" id="IPR059100">
    <property type="entry name" value="TSP3_bac"/>
</dbReference>
<evidence type="ECO:0000259" key="6">
    <source>
        <dbReference type="Pfam" id="PF13229"/>
    </source>
</evidence>
<keyword evidence="4" id="KW-0106">Calcium</keyword>
<evidence type="ECO:0000256" key="1">
    <source>
        <dbReference type="ARBA" id="ARBA00004613"/>
    </source>
</evidence>
<dbReference type="PANTHER" id="PTHR37467:SF1">
    <property type="entry name" value="EXPORTED CALCIUM-BINDING GLYCOPROTEIN"/>
    <property type="match status" value="1"/>
</dbReference>
<dbReference type="SUPFAM" id="SSF51126">
    <property type="entry name" value="Pectin lyase-like"/>
    <property type="match status" value="1"/>
</dbReference>
<proteinExistence type="predicted"/>
<feature type="non-terminal residue" evidence="7">
    <location>
        <position position="359"/>
    </location>
</feature>
<dbReference type="InterPro" id="IPR022441">
    <property type="entry name" value="Para_beta_helix_rpt-2"/>
</dbReference>
<dbReference type="NCBIfam" id="TIGR03804">
    <property type="entry name" value="para_beta_helix"/>
    <property type="match status" value="3"/>
</dbReference>
<dbReference type="Gene3D" id="2.160.20.10">
    <property type="entry name" value="Single-stranded right-handed beta-helix, Pectin lyase-like"/>
    <property type="match status" value="1"/>
</dbReference>
<dbReference type="InterPro" id="IPR053180">
    <property type="entry name" value="Ca-binding_acidic-repeat"/>
</dbReference>
<organism evidence="7">
    <name type="scientific">marine sediment metagenome</name>
    <dbReference type="NCBI Taxonomy" id="412755"/>
    <lineage>
        <taxon>unclassified sequences</taxon>
        <taxon>metagenomes</taxon>
        <taxon>ecological metagenomes</taxon>
    </lineage>
</organism>
<evidence type="ECO:0000313" key="7">
    <source>
        <dbReference type="EMBL" id="KKK86953.1"/>
    </source>
</evidence>
<dbReference type="Pfam" id="PF18884">
    <property type="entry name" value="TSP3_bac"/>
    <property type="match status" value="1"/>
</dbReference>
<dbReference type="SMART" id="SM00710">
    <property type="entry name" value="PbH1"/>
    <property type="match status" value="6"/>
</dbReference>
<evidence type="ECO:0000256" key="5">
    <source>
        <dbReference type="SAM" id="MobiDB-lite"/>
    </source>
</evidence>
<evidence type="ECO:0000256" key="2">
    <source>
        <dbReference type="ARBA" id="ARBA00022525"/>
    </source>
</evidence>
<reference evidence="7" key="1">
    <citation type="journal article" date="2015" name="Nature">
        <title>Complex archaea that bridge the gap between prokaryotes and eukaryotes.</title>
        <authorList>
            <person name="Spang A."/>
            <person name="Saw J.H."/>
            <person name="Jorgensen S.L."/>
            <person name="Zaremba-Niedzwiedzka K."/>
            <person name="Martijn J."/>
            <person name="Lind A.E."/>
            <person name="van Eijk R."/>
            <person name="Schleper C."/>
            <person name="Guy L."/>
            <person name="Ettema T.J."/>
        </authorList>
    </citation>
    <scope>NUCLEOTIDE SEQUENCE</scope>
</reference>
<comment type="subcellular location">
    <subcellularLocation>
        <location evidence="1">Secreted</location>
    </subcellularLocation>
</comment>
<feature type="region of interest" description="Disordered" evidence="5">
    <location>
        <begin position="320"/>
        <end position="359"/>
    </location>
</feature>